<dbReference type="RefSeq" id="WP_098193704.1">
    <property type="nucleotide sequence ID" value="NZ_CP023777.1"/>
</dbReference>
<name>A0A291QTW4_9BACT</name>
<proteinExistence type="predicted"/>
<dbReference type="EMBL" id="CP023777">
    <property type="protein sequence ID" value="ATL47322.1"/>
    <property type="molecule type" value="Genomic_DNA"/>
</dbReference>
<dbReference type="KEGG" id="cbae:COR50_09135"/>
<keyword evidence="2" id="KW-1185">Reference proteome</keyword>
<protein>
    <submittedName>
        <fullName evidence="1">Uncharacterized protein</fullName>
    </submittedName>
</protein>
<dbReference type="Proteomes" id="UP000220133">
    <property type="component" value="Chromosome"/>
</dbReference>
<gene>
    <name evidence="1" type="ORF">COR50_09135</name>
</gene>
<sequence length="174" mass="20067">MTTLCNRLLSIVENFELDSWAELSQSLSLSEFLYCFDEDNQEPVDKLLGTNLVHYEMKSFELPVSHNPMSIFYRDEHWMKIELKCYQELYVEDIVPNHWPSPESILEFNMEEGQVGESVDIYPGKGIGLSIEACTGKILAIDFFQPTTTNNYLVFMKEEATNGADSDLEMQEIE</sequence>
<reference evidence="1 2" key="1">
    <citation type="submission" date="2017-10" db="EMBL/GenBank/DDBJ databases">
        <title>Paenichitinophaga pekingensis gen. nov., sp. nov., isolated from activated sludge.</title>
        <authorList>
            <person name="Jin D."/>
            <person name="Kong X."/>
            <person name="Deng Y."/>
            <person name="Bai Z."/>
        </authorList>
    </citation>
    <scope>NUCLEOTIDE SEQUENCE [LARGE SCALE GENOMIC DNA]</scope>
    <source>
        <strain evidence="1 2">13</strain>
    </source>
</reference>
<dbReference type="AlphaFoldDB" id="A0A291QTW4"/>
<organism evidence="1 2">
    <name type="scientific">Chitinophaga caeni</name>
    <dbReference type="NCBI Taxonomy" id="2029983"/>
    <lineage>
        <taxon>Bacteria</taxon>
        <taxon>Pseudomonadati</taxon>
        <taxon>Bacteroidota</taxon>
        <taxon>Chitinophagia</taxon>
        <taxon>Chitinophagales</taxon>
        <taxon>Chitinophagaceae</taxon>
        <taxon>Chitinophaga</taxon>
    </lineage>
</organism>
<evidence type="ECO:0000313" key="1">
    <source>
        <dbReference type="EMBL" id="ATL47322.1"/>
    </source>
</evidence>
<accession>A0A291QTW4</accession>
<dbReference type="OrthoDB" id="9894710at2"/>
<evidence type="ECO:0000313" key="2">
    <source>
        <dbReference type="Proteomes" id="UP000220133"/>
    </source>
</evidence>